<sequence length="115" mass="12496">MASHRDLFSPEAPAFARFPRDMVIPDHLRGRSEGAVFRKKVCSPKGMAADGQRLLIQKGQPFGKGQGAYVVQHPSDQDIAFCLFGEIHLFGQPVSKAGDLLMVPGKLGGDKVHRA</sequence>
<evidence type="ECO:0000313" key="1">
    <source>
        <dbReference type="EMBL" id="MPN08473.1"/>
    </source>
</evidence>
<accession>A0A645F7L3</accession>
<proteinExistence type="predicted"/>
<comment type="caution">
    <text evidence="1">The sequence shown here is derived from an EMBL/GenBank/DDBJ whole genome shotgun (WGS) entry which is preliminary data.</text>
</comment>
<dbReference type="EMBL" id="VSSQ01054525">
    <property type="protein sequence ID" value="MPN08473.1"/>
    <property type="molecule type" value="Genomic_DNA"/>
</dbReference>
<name>A0A645F7L3_9ZZZZ</name>
<organism evidence="1">
    <name type="scientific">bioreactor metagenome</name>
    <dbReference type="NCBI Taxonomy" id="1076179"/>
    <lineage>
        <taxon>unclassified sequences</taxon>
        <taxon>metagenomes</taxon>
        <taxon>ecological metagenomes</taxon>
    </lineage>
</organism>
<reference evidence="1" key="1">
    <citation type="submission" date="2019-08" db="EMBL/GenBank/DDBJ databases">
        <authorList>
            <person name="Kucharzyk K."/>
            <person name="Murdoch R.W."/>
            <person name="Higgins S."/>
            <person name="Loffler F."/>
        </authorList>
    </citation>
    <scope>NUCLEOTIDE SEQUENCE</scope>
</reference>
<protein>
    <submittedName>
        <fullName evidence="1">Uncharacterized protein</fullName>
    </submittedName>
</protein>
<dbReference type="AlphaFoldDB" id="A0A645F7L3"/>
<gene>
    <name evidence="1" type="ORF">SDC9_155755</name>
</gene>